<dbReference type="InterPro" id="IPR029787">
    <property type="entry name" value="Nucleotide_cyclase"/>
</dbReference>
<dbReference type="PANTHER" id="PTHR45138:SF9">
    <property type="entry name" value="DIGUANYLATE CYCLASE DGCM-RELATED"/>
    <property type="match status" value="1"/>
</dbReference>
<dbReference type="FunFam" id="3.30.70.270:FF:000001">
    <property type="entry name" value="Diguanylate cyclase domain protein"/>
    <property type="match status" value="1"/>
</dbReference>
<organism evidence="7 8">
    <name type="scientific">Pseudomonas aeruginosa (strain UCBPP-PA14)</name>
    <dbReference type="NCBI Taxonomy" id="208963"/>
    <lineage>
        <taxon>Bacteria</taxon>
        <taxon>Pseudomonadati</taxon>
        <taxon>Pseudomonadota</taxon>
        <taxon>Gammaproteobacteria</taxon>
        <taxon>Pseudomonadales</taxon>
        <taxon>Pseudomonadaceae</taxon>
        <taxon>Pseudomonas</taxon>
    </lineage>
</organism>
<dbReference type="BioCyc" id="PAER208963:G1G74-2242-MONOMER"/>
<keyword evidence="5" id="KW-1133">Transmembrane helix</keyword>
<evidence type="ECO:0000256" key="5">
    <source>
        <dbReference type="SAM" id="Phobius"/>
    </source>
</evidence>
<dbReference type="Pfam" id="PF00990">
    <property type="entry name" value="GGDEF"/>
    <property type="match status" value="1"/>
</dbReference>
<sequence>MTVPLLDPTKLRRQRQIMGLLLGLVLLMALIAGAALWLAVRQAQQLAQPNLHNELWQTYSLRAELDRTLDAARHTESGEGQADDLAIRLEVLASLIAPLRRQSLFRHLAEPRPEVQATLQRLIELSDRWSDQAPWGDPVAARRLAAEIVQQVPPLLEPTHQIVVASNIALTNQLDVDRKRLHRAFYALFWALLGIGAGGALLVLRLVADFKRAQQLAGHLIELNATLEKRVGERTRQLSEGKALLHFILEASPSDVVLLSACGASIHYVSPRLLKRLGCQAQDDFNLPRLFASASEYSRLQNALEARGQVDGWEAQLCGETPCWAVICARHLEIDGEPATLIWCYDISRRKAMEQELRLLASTDTLTGLHNRHSFLHQAELMLKAAERFRHPCVALMLDIDHFKNINDSHGHLTGDRALQRVAETLRQGLREVDLLGRLGGEEFAALLPEVSLDQALDVAERLRAGVEALRVSNPDGEPLRMTVSIGVALRRDAGDDLESLLVRADSALYQAKSGGRNRTEYAPA</sequence>
<dbReference type="PROSITE" id="PS50887">
    <property type="entry name" value="GGDEF"/>
    <property type="match status" value="1"/>
</dbReference>
<feature type="transmembrane region" description="Helical" evidence="5">
    <location>
        <begin position="184"/>
        <end position="207"/>
    </location>
</feature>
<dbReference type="GO" id="GO:0043709">
    <property type="term" value="P:cell adhesion involved in single-species biofilm formation"/>
    <property type="evidence" value="ECO:0007669"/>
    <property type="project" value="TreeGrafter"/>
</dbReference>
<evidence type="ECO:0000256" key="3">
    <source>
        <dbReference type="ARBA" id="ARBA00012528"/>
    </source>
</evidence>
<comment type="catalytic activity">
    <reaction evidence="4">
        <text>2 GTP = 3',3'-c-di-GMP + 2 diphosphate</text>
        <dbReference type="Rhea" id="RHEA:24898"/>
        <dbReference type="ChEBI" id="CHEBI:33019"/>
        <dbReference type="ChEBI" id="CHEBI:37565"/>
        <dbReference type="ChEBI" id="CHEBI:58805"/>
        <dbReference type="EC" id="2.7.7.65"/>
    </reaction>
</comment>
<name>A0A0H2ZCX2_PSEAB</name>
<dbReference type="NCBIfam" id="TIGR00254">
    <property type="entry name" value="GGDEF"/>
    <property type="match status" value="1"/>
</dbReference>
<proteinExistence type="predicted"/>
<feature type="transmembrane region" description="Helical" evidence="5">
    <location>
        <begin position="20"/>
        <end position="40"/>
    </location>
</feature>
<dbReference type="GO" id="GO:0052621">
    <property type="term" value="F:diguanylate cyclase activity"/>
    <property type="evidence" value="ECO:0007669"/>
    <property type="project" value="UniProtKB-EC"/>
</dbReference>
<dbReference type="KEGG" id="pau:PA14_26970"/>
<evidence type="ECO:0000313" key="7">
    <source>
        <dbReference type="EMBL" id="ABJ12109.1"/>
    </source>
</evidence>
<evidence type="ECO:0000256" key="2">
    <source>
        <dbReference type="ARBA" id="ARBA00004533"/>
    </source>
</evidence>
<dbReference type="GO" id="GO:0005886">
    <property type="term" value="C:plasma membrane"/>
    <property type="evidence" value="ECO:0007669"/>
    <property type="project" value="UniProtKB-SubCell"/>
</dbReference>
<dbReference type="AlphaFoldDB" id="A0A0H2ZCX2"/>
<dbReference type="SMART" id="SM00267">
    <property type="entry name" value="GGDEF"/>
    <property type="match status" value="1"/>
</dbReference>
<reference evidence="7 8" key="1">
    <citation type="journal article" date="2006" name="Genome Biol.">
        <title>Genomic analysis reveals that Pseudomonas aeruginosa virulence is combinatorial.</title>
        <authorList>
            <person name="Lee D.G."/>
            <person name="Urbach J.M."/>
            <person name="Wu G."/>
            <person name="Liberati N.T."/>
            <person name="Feinbaum R.L."/>
            <person name="Miyata S."/>
            <person name="Diggins L.T."/>
            <person name="He J."/>
            <person name="Saucier M."/>
            <person name="Deziel E."/>
            <person name="Friedman L."/>
            <person name="Li L."/>
            <person name="Grills G."/>
            <person name="Montgomery K."/>
            <person name="Kucherlapati R."/>
            <person name="Rahme L.G."/>
            <person name="Ausubel F.M."/>
        </authorList>
    </citation>
    <scope>NUCLEOTIDE SEQUENCE [LARGE SCALE GENOMIC DNA]</scope>
    <source>
        <strain evidence="7 8">UCBPP-PA14</strain>
    </source>
</reference>
<evidence type="ECO:0000313" key="8">
    <source>
        <dbReference type="Proteomes" id="UP000000653"/>
    </source>
</evidence>
<dbReference type="Gene3D" id="3.30.70.270">
    <property type="match status" value="1"/>
</dbReference>
<gene>
    <name evidence="7" type="ordered locus">PA14_26970</name>
</gene>
<dbReference type="SUPFAM" id="SSF55073">
    <property type="entry name" value="Nucleotide cyclase"/>
    <property type="match status" value="1"/>
</dbReference>
<dbReference type="PANTHER" id="PTHR45138">
    <property type="entry name" value="REGULATORY COMPONENTS OF SENSORY TRANSDUCTION SYSTEM"/>
    <property type="match status" value="1"/>
</dbReference>
<comment type="cofactor">
    <cofactor evidence="1">
        <name>Mg(2+)</name>
        <dbReference type="ChEBI" id="CHEBI:18420"/>
    </cofactor>
</comment>
<dbReference type="InterPro" id="IPR050469">
    <property type="entry name" value="Diguanylate_Cyclase"/>
</dbReference>
<dbReference type="RefSeq" id="WP_003114745.1">
    <property type="nucleotide sequence ID" value="NC_008463.1"/>
</dbReference>
<dbReference type="InterPro" id="IPR043128">
    <property type="entry name" value="Rev_trsase/Diguanyl_cyclase"/>
</dbReference>
<accession>A0A0H2ZCX2</accession>
<keyword evidence="5" id="KW-0472">Membrane</keyword>
<dbReference type="GO" id="GO:1902201">
    <property type="term" value="P:negative regulation of bacterial-type flagellum-dependent cell motility"/>
    <property type="evidence" value="ECO:0007669"/>
    <property type="project" value="TreeGrafter"/>
</dbReference>
<dbReference type="CDD" id="cd01949">
    <property type="entry name" value="GGDEF"/>
    <property type="match status" value="1"/>
</dbReference>
<evidence type="ECO:0000259" key="6">
    <source>
        <dbReference type="PROSITE" id="PS50887"/>
    </source>
</evidence>
<protein>
    <recommendedName>
        <fullName evidence="3">diguanylate cyclase</fullName>
        <ecNumber evidence="3">2.7.7.65</ecNumber>
    </recommendedName>
</protein>
<dbReference type="HOGENOM" id="CLU_535128_0_0_6"/>
<comment type="subcellular location">
    <subcellularLocation>
        <location evidence="2">Cell inner membrane</location>
    </subcellularLocation>
</comment>
<dbReference type="EMBL" id="CP000438">
    <property type="protein sequence ID" value="ABJ12109.1"/>
    <property type="molecule type" value="Genomic_DNA"/>
</dbReference>
<dbReference type="Proteomes" id="UP000000653">
    <property type="component" value="Chromosome"/>
</dbReference>
<dbReference type="InterPro" id="IPR000160">
    <property type="entry name" value="GGDEF_dom"/>
</dbReference>
<evidence type="ECO:0000256" key="1">
    <source>
        <dbReference type="ARBA" id="ARBA00001946"/>
    </source>
</evidence>
<evidence type="ECO:0000256" key="4">
    <source>
        <dbReference type="ARBA" id="ARBA00034247"/>
    </source>
</evidence>
<keyword evidence="5" id="KW-0812">Transmembrane</keyword>
<dbReference type="EC" id="2.7.7.65" evidence="3"/>
<dbReference type="SMR" id="A0A0H2ZCX2"/>
<feature type="domain" description="GGDEF" evidence="6">
    <location>
        <begin position="391"/>
        <end position="525"/>
    </location>
</feature>